<reference evidence="3 4" key="1">
    <citation type="submission" date="2019-02" db="EMBL/GenBank/DDBJ databases">
        <title>Kribbella capetownensis sp. nov. and Kribbella speibonae sp. nov., isolated from soil.</title>
        <authorList>
            <person name="Curtis S.M."/>
            <person name="Norton I."/>
            <person name="Everest G.J."/>
            <person name="Meyers P.R."/>
        </authorList>
    </citation>
    <scope>NUCLEOTIDE SEQUENCE [LARGE SCALE GENOMIC DNA]</scope>
    <source>
        <strain evidence="3 4">YM53</strain>
    </source>
</reference>
<dbReference type="RefSeq" id="WP_131512103.1">
    <property type="nucleotide sequence ID" value="NZ_SJKD01000001.1"/>
</dbReference>
<comment type="caution">
    <text evidence="3">The sequence shown here is derived from an EMBL/GenBank/DDBJ whole genome shotgun (WGS) entry which is preliminary data.</text>
</comment>
<keyword evidence="2" id="KW-0472">Membrane</keyword>
<dbReference type="Proteomes" id="UP000293342">
    <property type="component" value="Unassembled WGS sequence"/>
</dbReference>
<feature type="transmembrane region" description="Helical" evidence="2">
    <location>
        <begin position="121"/>
        <end position="139"/>
    </location>
</feature>
<name>A0A4R0K1E1_9ACTN</name>
<keyword evidence="4" id="KW-1185">Reference proteome</keyword>
<feature type="compositionally biased region" description="Polar residues" evidence="1">
    <location>
        <begin position="1"/>
        <end position="10"/>
    </location>
</feature>
<dbReference type="EMBL" id="SJKD01000001">
    <property type="protein sequence ID" value="TCC53289.1"/>
    <property type="molecule type" value="Genomic_DNA"/>
</dbReference>
<gene>
    <name evidence="3" type="ORF">E0H75_06150</name>
</gene>
<evidence type="ECO:0000256" key="1">
    <source>
        <dbReference type="SAM" id="MobiDB-lite"/>
    </source>
</evidence>
<accession>A0A4R0K1E1</accession>
<evidence type="ECO:0000256" key="2">
    <source>
        <dbReference type="SAM" id="Phobius"/>
    </source>
</evidence>
<dbReference type="AlphaFoldDB" id="A0A4R0K1E1"/>
<evidence type="ECO:0000313" key="4">
    <source>
        <dbReference type="Proteomes" id="UP000293342"/>
    </source>
</evidence>
<evidence type="ECO:0000313" key="3">
    <source>
        <dbReference type="EMBL" id="TCC53289.1"/>
    </source>
</evidence>
<feature type="transmembrane region" description="Helical" evidence="2">
    <location>
        <begin position="151"/>
        <end position="184"/>
    </location>
</feature>
<keyword evidence="2" id="KW-1133">Transmembrane helix</keyword>
<feature type="transmembrane region" description="Helical" evidence="2">
    <location>
        <begin position="79"/>
        <end position="101"/>
    </location>
</feature>
<sequence length="195" mass="19797">MTEQQGNNSGEEPGRAGRVDGPGPYQGVFGSADGLPGPPPGSAPYGDRAGSYGDRPGAYGGVFGAGPTAYAPAAPPKQVTIAAVISLGLGVMSILLAGLALTSAGEQISEVLTGTKDAQGVAVAAAVICAFIYILPAIFVRKRRAWARIMLIVVAAIGIVGGVVALPSGILGLAIHGTLLFLMLQQPTKLWFHHR</sequence>
<dbReference type="OrthoDB" id="3831208at2"/>
<proteinExistence type="predicted"/>
<protein>
    <submittedName>
        <fullName evidence="3">Uncharacterized protein</fullName>
    </submittedName>
</protein>
<keyword evidence="2" id="KW-0812">Transmembrane</keyword>
<feature type="region of interest" description="Disordered" evidence="1">
    <location>
        <begin position="1"/>
        <end position="50"/>
    </location>
</feature>
<organism evidence="3 4">
    <name type="scientific">Kribbella capetownensis</name>
    <dbReference type="NCBI Taxonomy" id="1572659"/>
    <lineage>
        <taxon>Bacteria</taxon>
        <taxon>Bacillati</taxon>
        <taxon>Actinomycetota</taxon>
        <taxon>Actinomycetes</taxon>
        <taxon>Propionibacteriales</taxon>
        <taxon>Kribbellaceae</taxon>
        <taxon>Kribbella</taxon>
    </lineage>
</organism>